<keyword evidence="1" id="KW-0812">Transmembrane</keyword>
<reference evidence="3" key="1">
    <citation type="journal article" date="2014" name="Science">
        <title>Ancient hybridizations among the ancestral genomes of bread wheat.</title>
        <authorList>
            <consortium name="International Wheat Genome Sequencing Consortium,"/>
            <person name="Marcussen T."/>
            <person name="Sandve S.R."/>
            <person name="Heier L."/>
            <person name="Spannagl M."/>
            <person name="Pfeifer M."/>
            <person name="Jakobsen K.S."/>
            <person name="Wulff B.B."/>
            <person name="Steuernagel B."/>
            <person name="Mayer K.F."/>
            <person name="Olsen O.A."/>
        </authorList>
    </citation>
    <scope>NUCLEOTIDE SEQUENCE [LARGE SCALE GENOMIC DNA]</scope>
    <source>
        <strain evidence="3">cv. AL8/78</strain>
    </source>
</reference>
<reference evidence="2" key="3">
    <citation type="journal article" date="2017" name="Nature">
        <title>Genome sequence of the progenitor of the wheat D genome Aegilops tauschii.</title>
        <authorList>
            <person name="Luo M.C."/>
            <person name="Gu Y.Q."/>
            <person name="Puiu D."/>
            <person name="Wang H."/>
            <person name="Twardziok S.O."/>
            <person name="Deal K.R."/>
            <person name="Huo N."/>
            <person name="Zhu T."/>
            <person name="Wang L."/>
            <person name="Wang Y."/>
            <person name="McGuire P.E."/>
            <person name="Liu S."/>
            <person name="Long H."/>
            <person name="Ramasamy R.K."/>
            <person name="Rodriguez J.C."/>
            <person name="Van S.L."/>
            <person name="Yuan L."/>
            <person name="Wang Z."/>
            <person name="Xia Z."/>
            <person name="Xiao L."/>
            <person name="Anderson O.D."/>
            <person name="Ouyang S."/>
            <person name="Liang Y."/>
            <person name="Zimin A.V."/>
            <person name="Pertea G."/>
            <person name="Qi P."/>
            <person name="Bennetzen J.L."/>
            <person name="Dai X."/>
            <person name="Dawson M.W."/>
            <person name="Muller H.G."/>
            <person name="Kugler K."/>
            <person name="Rivarola-Duarte L."/>
            <person name="Spannagl M."/>
            <person name="Mayer K.F.X."/>
            <person name="Lu F.H."/>
            <person name="Bevan M.W."/>
            <person name="Leroy P."/>
            <person name="Li P."/>
            <person name="You F.M."/>
            <person name="Sun Q."/>
            <person name="Liu Z."/>
            <person name="Lyons E."/>
            <person name="Wicker T."/>
            <person name="Salzberg S.L."/>
            <person name="Devos K.M."/>
            <person name="Dvorak J."/>
        </authorList>
    </citation>
    <scope>NUCLEOTIDE SEQUENCE [LARGE SCALE GENOMIC DNA]</scope>
    <source>
        <strain evidence="2">cv. AL8/78</strain>
    </source>
</reference>
<dbReference type="EnsemblPlants" id="AET1Gv20309800.5">
    <property type="protein sequence ID" value="AET1Gv20309800.5"/>
    <property type="gene ID" value="AET1Gv20309800"/>
</dbReference>
<keyword evidence="1" id="KW-0472">Membrane</keyword>
<keyword evidence="3" id="KW-1185">Reference proteome</keyword>
<reference evidence="2" key="5">
    <citation type="journal article" date="2021" name="G3 (Bethesda)">
        <title>Aegilops tauschii genome assembly Aet v5.0 features greater sequence contiguity and improved annotation.</title>
        <authorList>
            <person name="Wang L."/>
            <person name="Zhu T."/>
            <person name="Rodriguez J.C."/>
            <person name="Deal K.R."/>
            <person name="Dubcovsky J."/>
            <person name="McGuire P.E."/>
            <person name="Lux T."/>
            <person name="Spannagl M."/>
            <person name="Mayer K.F.X."/>
            <person name="Baldrich P."/>
            <person name="Meyers B.C."/>
            <person name="Huo N."/>
            <person name="Gu Y.Q."/>
            <person name="Zhou H."/>
            <person name="Devos K.M."/>
            <person name="Bennetzen J.L."/>
            <person name="Unver T."/>
            <person name="Budak H."/>
            <person name="Gulick P.J."/>
            <person name="Galiba G."/>
            <person name="Kalapos B."/>
            <person name="Nelson D.R."/>
            <person name="Li P."/>
            <person name="You F.M."/>
            <person name="Luo M.C."/>
            <person name="Dvorak J."/>
        </authorList>
    </citation>
    <scope>NUCLEOTIDE SEQUENCE [LARGE SCALE GENOMIC DNA]</scope>
    <source>
        <strain evidence="2">cv. AL8/78</strain>
    </source>
</reference>
<dbReference type="Proteomes" id="UP000015105">
    <property type="component" value="Chromosome 1D"/>
</dbReference>
<accession>A0A452Y6H4</accession>
<sequence length="52" mass="5838">MRQWHGMASVDGGGSSKARGLCTCRTQSFCNFLLACLIIVLISSWFFHNRMV</sequence>
<reference evidence="3" key="2">
    <citation type="journal article" date="2017" name="Nat. Plants">
        <title>The Aegilops tauschii genome reveals multiple impacts of transposons.</title>
        <authorList>
            <person name="Zhao G."/>
            <person name="Zou C."/>
            <person name="Li K."/>
            <person name="Wang K."/>
            <person name="Li T."/>
            <person name="Gao L."/>
            <person name="Zhang X."/>
            <person name="Wang H."/>
            <person name="Yang Z."/>
            <person name="Liu X."/>
            <person name="Jiang W."/>
            <person name="Mao L."/>
            <person name="Kong X."/>
            <person name="Jiao Y."/>
            <person name="Jia J."/>
        </authorList>
    </citation>
    <scope>NUCLEOTIDE SEQUENCE [LARGE SCALE GENOMIC DNA]</scope>
    <source>
        <strain evidence="3">cv. AL8/78</strain>
    </source>
</reference>
<protein>
    <submittedName>
        <fullName evidence="2">Uncharacterized protein</fullName>
    </submittedName>
</protein>
<feature type="transmembrane region" description="Helical" evidence="1">
    <location>
        <begin position="29"/>
        <end position="47"/>
    </location>
</feature>
<proteinExistence type="predicted"/>
<dbReference type="Gramene" id="AET1Gv20309800.5">
    <property type="protein sequence ID" value="AET1Gv20309800.5"/>
    <property type="gene ID" value="AET1Gv20309800"/>
</dbReference>
<reference evidence="2" key="4">
    <citation type="submission" date="2019-03" db="UniProtKB">
        <authorList>
            <consortium name="EnsemblPlants"/>
        </authorList>
    </citation>
    <scope>IDENTIFICATION</scope>
</reference>
<evidence type="ECO:0000256" key="1">
    <source>
        <dbReference type="SAM" id="Phobius"/>
    </source>
</evidence>
<name>A0A452Y6H4_AEGTS</name>
<keyword evidence="1" id="KW-1133">Transmembrane helix</keyword>
<organism evidence="2 3">
    <name type="scientific">Aegilops tauschii subsp. strangulata</name>
    <name type="common">Goatgrass</name>
    <dbReference type="NCBI Taxonomy" id="200361"/>
    <lineage>
        <taxon>Eukaryota</taxon>
        <taxon>Viridiplantae</taxon>
        <taxon>Streptophyta</taxon>
        <taxon>Embryophyta</taxon>
        <taxon>Tracheophyta</taxon>
        <taxon>Spermatophyta</taxon>
        <taxon>Magnoliopsida</taxon>
        <taxon>Liliopsida</taxon>
        <taxon>Poales</taxon>
        <taxon>Poaceae</taxon>
        <taxon>BOP clade</taxon>
        <taxon>Pooideae</taxon>
        <taxon>Triticodae</taxon>
        <taxon>Triticeae</taxon>
        <taxon>Triticinae</taxon>
        <taxon>Aegilops</taxon>
    </lineage>
</organism>
<dbReference type="AlphaFoldDB" id="A0A452Y6H4"/>
<evidence type="ECO:0000313" key="2">
    <source>
        <dbReference type="EnsemblPlants" id="AET1Gv20309800.5"/>
    </source>
</evidence>
<evidence type="ECO:0000313" key="3">
    <source>
        <dbReference type="Proteomes" id="UP000015105"/>
    </source>
</evidence>